<gene>
    <name evidence="2" type="ORF">TPAR_04053</name>
</gene>
<dbReference type="PANTHER" id="PTHR21310">
    <property type="entry name" value="AMINOGLYCOSIDE PHOSPHOTRANSFERASE-RELATED-RELATED"/>
    <property type="match status" value="1"/>
</dbReference>
<dbReference type="Pfam" id="PF01636">
    <property type="entry name" value="APH"/>
    <property type="match status" value="1"/>
</dbReference>
<dbReference type="SUPFAM" id="SSF56112">
    <property type="entry name" value="Protein kinase-like (PK-like)"/>
    <property type="match status" value="1"/>
</dbReference>
<evidence type="ECO:0000313" key="2">
    <source>
        <dbReference type="EMBL" id="POR35731.1"/>
    </source>
</evidence>
<organism evidence="2 3">
    <name type="scientific">Tolypocladium paradoxum</name>
    <dbReference type="NCBI Taxonomy" id="94208"/>
    <lineage>
        <taxon>Eukaryota</taxon>
        <taxon>Fungi</taxon>
        <taxon>Dikarya</taxon>
        <taxon>Ascomycota</taxon>
        <taxon>Pezizomycotina</taxon>
        <taxon>Sordariomycetes</taxon>
        <taxon>Hypocreomycetidae</taxon>
        <taxon>Hypocreales</taxon>
        <taxon>Ophiocordycipitaceae</taxon>
        <taxon>Tolypocladium</taxon>
    </lineage>
</organism>
<dbReference type="InterPro" id="IPR051678">
    <property type="entry name" value="AGP_Transferase"/>
</dbReference>
<evidence type="ECO:0000313" key="3">
    <source>
        <dbReference type="Proteomes" id="UP000237481"/>
    </source>
</evidence>
<dbReference type="OrthoDB" id="10003767at2759"/>
<sequence>MGNPITQDKIKKARERFVHSINPDDVCHLASSFRDDAPCRVFQPVRHGAFNICFFVEFYPPPADKGPERWVVRIPMLSSLPLVEEKMEIELATVSYLPLGRYVSEKTTIPIPKVHAYSLTANNSIGLPFTIMDYVEGQNLKDLGFRRGRNWVKLSGRIPTAATKHLHRQLADVYIQLRQLEFPRIGALGLPSKGVSLTTCHADDIQVCNRPLSLEMVLQESEGLDPSTMIKPKQTYSTSREFVDALMWLADNKLDKSPDLILDERGAMSVLYAAHHFKKFINDTWLHGAANNGPFVLMHGDMNLLYSNLLFDKDYNLVAIIDWEWSLIVPAQFLVPPAWLTGGSLDFIILGSTSWFNREVQHLRAAVKDREAALELQPRLSDEWAPMETGNSSPIASALLCPEKAYNVYWDLIFKAEFPITLKTTEADIIERYCKVIFPRISQFVETSEDRKAFLARKIQEQTEFFEAEKEYFNLLHVRKVLNESPQRYSSHSKGSPLFDN</sequence>
<dbReference type="Gene3D" id="3.30.200.20">
    <property type="entry name" value="Phosphorylase Kinase, domain 1"/>
    <property type="match status" value="1"/>
</dbReference>
<dbReference type="STRING" id="94208.A0A2S4KZV8"/>
<comment type="caution">
    <text evidence="2">The sequence shown here is derived from an EMBL/GenBank/DDBJ whole genome shotgun (WGS) entry which is preliminary data.</text>
</comment>
<accession>A0A2S4KZV8</accession>
<proteinExistence type="predicted"/>
<evidence type="ECO:0000259" key="1">
    <source>
        <dbReference type="Pfam" id="PF01636"/>
    </source>
</evidence>
<feature type="domain" description="Aminoglycoside phosphotransferase" evidence="1">
    <location>
        <begin position="68"/>
        <end position="324"/>
    </location>
</feature>
<name>A0A2S4KZV8_9HYPO</name>
<dbReference type="Proteomes" id="UP000237481">
    <property type="component" value="Unassembled WGS sequence"/>
</dbReference>
<dbReference type="InterPro" id="IPR011009">
    <property type="entry name" value="Kinase-like_dom_sf"/>
</dbReference>
<reference evidence="2 3" key="1">
    <citation type="submission" date="2018-01" db="EMBL/GenBank/DDBJ databases">
        <title>Harnessing the power of phylogenomics to disentangle the directionality and signatures of interkingdom host jumping in the parasitic fungal genus Tolypocladium.</title>
        <authorList>
            <person name="Quandt C.A."/>
            <person name="Patterson W."/>
            <person name="Spatafora J.W."/>
        </authorList>
    </citation>
    <scope>NUCLEOTIDE SEQUENCE [LARGE SCALE GENOMIC DNA]</scope>
    <source>
        <strain evidence="2 3">NRBC 100945</strain>
    </source>
</reference>
<keyword evidence="3" id="KW-1185">Reference proteome</keyword>
<dbReference type="EMBL" id="PKSG01000413">
    <property type="protein sequence ID" value="POR35731.1"/>
    <property type="molecule type" value="Genomic_DNA"/>
</dbReference>
<dbReference type="AlphaFoldDB" id="A0A2S4KZV8"/>
<dbReference type="InterPro" id="IPR002575">
    <property type="entry name" value="Aminoglycoside_PTrfase"/>
</dbReference>
<protein>
    <recommendedName>
        <fullName evidence="1">Aminoglycoside phosphotransferase domain-containing protein</fullName>
    </recommendedName>
</protein>
<dbReference type="PANTHER" id="PTHR21310:SF15">
    <property type="entry name" value="AMINOGLYCOSIDE PHOSPHOTRANSFERASE DOMAIN-CONTAINING PROTEIN"/>
    <property type="match status" value="1"/>
</dbReference>